<comment type="caution">
    <text evidence="2">The sequence shown here is derived from an EMBL/GenBank/DDBJ whole genome shotgun (WGS) entry which is preliminary data.</text>
</comment>
<proteinExistence type="predicted"/>
<dbReference type="Proteomes" id="UP000828390">
    <property type="component" value="Unassembled WGS sequence"/>
</dbReference>
<sequence>MLEALAEMNISENATEASTYENQIHKMFDVFNFLSMPIVASSIFGNVLIIIVVSRDKIITTSILFGILAGEDLSATVVVRS</sequence>
<evidence type="ECO:0008006" key="4">
    <source>
        <dbReference type="Google" id="ProtNLM"/>
    </source>
</evidence>
<name>A0A9D4HJG0_DREPO</name>
<evidence type="ECO:0000256" key="1">
    <source>
        <dbReference type="SAM" id="Phobius"/>
    </source>
</evidence>
<gene>
    <name evidence="2" type="ORF">DPMN_062636</name>
</gene>
<reference evidence="2" key="2">
    <citation type="submission" date="2020-11" db="EMBL/GenBank/DDBJ databases">
        <authorList>
            <person name="McCartney M.A."/>
            <person name="Auch B."/>
            <person name="Kono T."/>
            <person name="Mallez S."/>
            <person name="Becker A."/>
            <person name="Gohl D.M."/>
            <person name="Silverstein K.A.T."/>
            <person name="Koren S."/>
            <person name="Bechman K.B."/>
            <person name="Herman A."/>
            <person name="Abrahante J.E."/>
            <person name="Garbe J."/>
        </authorList>
    </citation>
    <scope>NUCLEOTIDE SEQUENCE</scope>
    <source>
        <strain evidence="2">Duluth1</strain>
        <tissue evidence="2">Whole animal</tissue>
    </source>
</reference>
<evidence type="ECO:0000313" key="3">
    <source>
        <dbReference type="Proteomes" id="UP000828390"/>
    </source>
</evidence>
<dbReference type="EMBL" id="JAIWYP010000013">
    <property type="protein sequence ID" value="KAH3719764.1"/>
    <property type="molecule type" value="Genomic_DNA"/>
</dbReference>
<keyword evidence="3" id="KW-1185">Reference proteome</keyword>
<accession>A0A9D4HJG0</accession>
<protein>
    <recommendedName>
        <fullName evidence="4">G-protein coupled receptors family 1 profile domain-containing protein</fullName>
    </recommendedName>
</protein>
<keyword evidence="1" id="KW-0472">Membrane</keyword>
<evidence type="ECO:0000313" key="2">
    <source>
        <dbReference type="EMBL" id="KAH3719764.1"/>
    </source>
</evidence>
<reference evidence="2" key="1">
    <citation type="journal article" date="2019" name="bioRxiv">
        <title>The Genome of the Zebra Mussel, Dreissena polymorpha: A Resource for Invasive Species Research.</title>
        <authorList>
            <person name="McCartney M.A."/>
            <person name="Auch B."/>
            <person name="Kono T."/>
            <person name="Mallez S."/>
            <person name="Zhang Y."/>
            <person name="Obille A."/>
            <person name="Becker A."/>
            <person name="Abrahante J.E."/>
            <person name="Garbe J."/>
            <person name="Badalamenti J.P."/>
            <person name="Herman A."/>
            <person name="Mangelson H."/>
            <person name="Liachko I."/>
            <person name="Sullivan S."/>
            <person name="Sone E.D."/>
            <person name="Koren S."/>
            <person name="Silverstein K.A.T."/>
            <person name="Beckman K.B."/>
            <person name="Gohl D.M."/>
        </authorList>
    </citation>
    <scope>NUCLEOTIDE SEQUENCE</scope>
    <source>
        <strain evidence="2">Duluth1</strain>
        <tissue evidence="2">Whole animal</tissue>
    </source>
</reference>
<keyword evidence="1" id="KW-0812">Transmembrane</keyword>
<feature type="transmembrane region" description="Helical" evidence="1">
    <location>
        <begin position="30"/>
        <end position="53"/>
    </location>
</feature>
<organism evidence="2 3">
    <name type="scientific">Dreissena polymorpha</name>
    <name type="common">Zebra mussel</name>
    <name type="synonym">Mytilus polymorpha</name>
    <dbReference type="NCBI Taxonomy" id="45954"/>
    <lineage>
        <taxon>Eukaryota</taxon>
        <taxon>Metazoa</taxon>
        <taxon>Spiralia</taxon>
        <taxon>Lophotrochozoa</taxon>
        <taxon>Mollusca</taxon>
        <taxon>Bivalvia</taxon>
        <taxon>Autobranchia</taxon>
        <taxon>Heteroconchia</taxon>
        <taxon>Euheterodonta</taxon>
        <taxon>Imparidentia</taxon>
        <taxon>Neoheterodontei</taxon>
        <taxon>Myida</taxon>
        <taxon>Dreissenoidea</taxon>
        <taxon>Dreissenidae</taxon>
        <taxon>Dreissena</taxon>
    </lineage>
</organism>
<dbReference type="AlphaFoldDB" id="A0A9D4HJG0"/>
<keyword evidence="1" id="KW-1133">Transmembrane helix</keyword>